<organism evidence="8 9">
    <name type="scientific">Drosophila willistoni</name>
    <name type="common">Fruit fly</name>
    <dbReference type="NCBI Taxonomy" id="7260"/>
    <lineage>
        <taxon>Eukaryota</taxon>
        <taxon>Metazoa</taxon>
        <taxon>Ecdysozoa</taxon>
        <taxon>Arthropoda</taxon>
        <taxon>Hexapoda</taxon>
        <taxon>Insecta</taxon>
        <taxon>Pterygota</taxon>
        <taxon>Neoptera</taxon>
        <taxon>Endopterygota</taxon>
        <taxon>Diptera</taxon>
        <taxon>Brachycera</taxon>
        <taxon>Muscomorpha</taxon>
        <taxon>Ephydroidea</taxon>
        <taxon>Drosophilidae</taxon>
        <taxon>Drosophila</taxon>
        <taxon>Sophophora</taxon>
    </lineage>
</organism>
<accession>B4NIY8</accession>
<evidence type="ECO:0000256" key="2">
    <source>
        <dbReference type="ARBA" id="ARBA00022737"/>
    </source>
</evidence>
<dbReference type="GO" id="GO:0035721">
    <property type="term" value="P:intraciliary retrograde transport"/>
    <property type="evidence" value="ECO:0007669"/>
    <property type="project" value="TreeGrafter"/>
</dbReference>
<dbReference type="InterPro" id="IPR056836">
    <property type="entry name" value="ARM_TT21_4th"/>
</dbReference>
<keyword evidence="4" id="KW-0175">Coiled coil</keyword>
<dbReference type="InterPro" id="IPR056832">
    <property type="entry name" value="ARM_TT21_2nd"/>
</dbReference>
<dbReference type="InParanoid" id="B4NIY8"/>
<feature type="domain" description="Tetratricopeptide repeat protein 21A/21B fourth ARM" evidence="7">
    <location>
        <begin position="700"/>
        <end position="827"/>
    </location>
</feature>
<dbReference type="Gene3D" id="1.25.40.10">
    <property type="entry name" value="Tetratricopeptide repeat domain"/>
    <property type="match status" value="2"/>
</dbReference>
<dbReference type="Pfam" id="PF25058">
    <property type="entry name" value="ARM_TT21"/>
    <property type="match status" value="1"/>
</dbReference>
<dbReference type="InterPro" id="IPR011990">
    <property type="entry name" value="TPR-like_helical_dom_sf"/>
</dbReference>
<dbReference type="PANTHER" id="PTHR14699">
    <property type="entry name" value="STI2 PROTEIN-RELATED"/>
    <property type="match status" value="1"/>
</dbReference>
<evidence type="ECO:0000256" key="3">
    <source>
        <dbReference type="ARBA" id="ARBA00022803"/>
    </source>
</evidence>
<dbReference type="SMART" id="SM00028">
    <property type="entry name" value="TPR"/>
    <property type="match status" value="7"/>
</dbReference>
<evidence type="ECO:0000259" key="7">
    <source>
        <dbReference type="Pfam" id="PF25068"/>
    </source>
</evidence>
<dbReference type="InterPro" id="IPR056833">
    <property type="entry name" value="ARM_TT21_N"/>
</dbReference>
<dbReference type="InterPro" id="IPR019734">
    <property type="entry name" value="TPR_rpt"/>
</dbReference>
<evidence type="ECO:0000256" key="4">
    <source>
        <dbReference type="SAM" id="Coils"/>
    </source>
</evidence>
<keyword evidence="2" id="KW-0677">Repeat</keyword>
<dbReference type="GO" id="GO:0061512">
    <property type="term" value="P:protein localization to cilium"/>
    <property type="evidence" value="ECO:0007669"/>
    <property type="project" value="TreeGrafter"/>
</dbReference>
<evidence type="ECO:0008006" key="10">
    <source>
        <dbReference type="Google" id="ProtNLM"/>
    </source>
</evidence>
<dbReference type="AlphaFoldDB" id="B4NIY8"/>
<protein>
    <recommendedName>
        <fullName evidence="10">Tetratricopeptide repeat protein 21B</fullName>
    </recommendedName>
</protein>
<comment type="similarity">
    <text evidence="1">Belongs to the TTC21 family.</text>
</comment>
<dbReference type="Proteomes" id="UP000007798">
    <property type="component" value="Unassembled WGS sequence"/>
</dbReference>
<dbReference type="STRING" id="7260.B4NIY8"/>
<name>B4NIY8_DROWI</name>
<dbReference type="Pfam" id="PF25062">
    <property type="entry name" value="ARM_TT21_N"/>
    <property type="match status" value="1"/>
</dbReference>
<feature type="coiled-coil region" evidence="4">
    <location>
        <begin position="737"/>
        <end position="764"/>
    </location>
</feature>
<evidence type="ECO:0000259" key="5">
    <source>
        <dbReference type="Pfam" id="PF25060"/>
    </source>
</evidence>
<dbReference type="EMBL" id="CH964272">
    <property type="protein sequence ID" value="EDW84890.2"/>
    <property type="molecule type" value="Genomic_DNA"/>
</dbReference>
<feature type="domain" description="Tetratricopeptide repeat protein 21A/21B N-terminal ARM repeat" evidence="6">
    <location>
        <begin position="1"/>
        <end position="215"/>
    </location>
</feature>
<dbReference type="Pfam" id="PF25068">
    <property type="entry name" value="ARM_TT21_4th"/>
    <property type="match status" value="1"/>
</dbReference>
<dbReference type="InterPro" id="IPR040364">
    <property type="entry name" value="TTC21A/TTC21B"/>
</dbReference>
<sequence>MQKIALDGLAKFPMQSEFRLFNGVALALGLRLQESIRELNPLKNDYDLGLAATMTLIYAHKHCRLVDQDALHGLERRIEDGQRSISASSYYYAAVFLFLNGETNTASEYVDRCIKMDGKFDAALVLKIWCDITTSQEQGQRANGNLQAILEECIARSDGKSIDASLALVRFYQSRRQFDAAILMINKLSVRFPELNIPLIEKMETQLAALDWDHALETSMRVINMEPSNVTALRVKAMLLIVRESNLKAAAAVLQQLIAAAERIEPGNHTLLLQICQLFSRICSRNPEILQITLRCMDKTNQLNPNNVDFLTELGNLQLMVGNINEAEISLRSACNVDSNNFEALCGLTLCKLRRVGDDESRQQTRQQLAFLMELNGGKREPQLLYMSALLADAEQKEMQSSVKLLTEAAERNIAKLETIPFGVDYICRLDPDFMLELSTELLRHCPVQIQLKIHNTNGDYQFGQESMPITLKHCQNILDIILQTCPGHQGAIFTRAKVEFLCGESTKAIGRLQHILNNIDETFTEAHLLLAQILLEQKQFGKAMEYLELALSHNFTVRDRPMYHLLMGIIQRHQEQLTEAHQSFLVAMQLAGGTTTQANAPLHDARDATASAQTPYLFTSCDKITLYLELIYTLRQMGDAQSIYESERLLQSAIEEFSGTPDEGRLIIAQAQIMLDSKADLAVEAYRKALQMDPLNPLLASKLGRAYVKSHQYAKALKYYHDVIKNPDYSGLKLDLAELFLKLKQFQNAVNILEDDVKALKTADDVGELQLQTKKLLLLARVHEKSGNIVKSLQTLQQARDNQYRVQKLCSTDQSESLYEQYKILSK</sequence>
<dbReference type="PANTHER" id="PTHR14699:SF0">
    <property type="entry name" value="TETRATRICOPEPTIDE REPEAT PROTEIN 21 HOMOLOG"/>
    <property type="match status" value="1"/>
</dbReference>
<keyword evidence="3" id="KW-0802">TPR repeat</keyword>
<gene>
    <name evidence="8" type="primary">Dwil\GK14365</name>
    <name evidence="8" type="ORF">Dwil_GK14365</name>
</gene>
<dbReference type="Pfam" id="PF25060">
    <property type="entry name" value="ARM_TT21_2nd"/>
    <property type="match status" value="1"/>
</dbReference>
<feature type="domain" description="Tetratricopeptide repeat protein 21A/21B second ARM" evidence="5">
    <location>
        <begin position="253"/>
        <end position="539"/>
    </location>
</feature>
<dbReference type="OrthoDB" id="10259630at2759"/>
<proteinExistence type="inferred from homology"/>
<evidence type="ECO:0000259" key="6">
    <source>
        <dbReference type="Pfam" id="PF25062"/>
    </source>
</evidence>
<keyword evidence="9" id="KW-1185">Reference proteome</keyword>
<dbReference type="SUPFAM" id="SSF48452">
    <property type="entry name" value="TPR-like"/>
    <property type="match status" value="1"/>
</dbReference>
<evidence type="ECO:0000313" key="9">
    <source>
        <dbReference type="Proteomes" id="UP000007798"/>
    </source>
</evidence>
<dbReference type="HOGENOM" id="CLU_558170_0_0_1"/>
<dbReference type="GO" id="GO:0030991">
    <property type="term" value="C:intraciliary transport particle A"/>
    <property type="evidence" value="ECO:0007669"/>
    <property type="project" value="TreeGrafter"/>
</dbReference>
<evidence type="ECO:0000313" key="8">
    <source>
        <dbReference type="EMBL" id="EDW84890.2"/>
    </source>
</evidence>
<evidence type="ECO:0000256" key="1">
    <source>
        <dbReference type="ARBA" id="ARBA00010935"/>
    </source>
</evidence>
<dbReference type="GO" id="GO:0005929">
    <property type="term" value="C:cilium"/>
    <property type="evidence" value="ECO:0007669"/>
    <property type="project" value="GOC"/>
</dbReference>
<reference evidence="8 9" key="1">
    <citation type="journal article" date="2007" name="Nature">
        <title>Evolution of genes and genomes on the Drosophila phylogeny.</title>
        <authorList>
            <consortium name="Drosophila 12 Genomes Consortium"/>
            <person name="Clark A.G."/>
            <person name="Eisen M.B."/>
            <person name="Smith D.R."/>
            <person name="Bergman C.M."/>
            <person name="Oliver B."/>
            <person name="Markow T.A."/>
            <person name="Kaufman T.C."/>
            <person name="Kellis M."/>
            <person name="Gelbart W."/>
            <person name="Iyer V.N."/>
            <person name="Pollard D.A."/>
            <person name="Sackton T.B."/>
            <person name="Larracuente A.M."/>
            <person name="Singh N.D."/>
            <person name="Abad J.P."/>
            <person name="Abt D.N."/>
            <person name="Adryan B."/>
            <person name="Aguade M."/>
            <person name="Akashi H."/>
            <person name="Anderson W.W."/>
            <person name="Aquadro C.F."/>
            <person name="Ardell D.H."/>
            <person name="Arguello R."/>
            <person name="Artieri C.G."/>
            <person name="Barbash D.A."/>
            <person name="Barker D."/>
            <person name="Barsanti P."/>
            <person name="Batterham P."/>
            <person name="Batzoglou S."/>
            <person name="Begun D."/>
            <person name="Bhutkar A."/>
            <person name="Blanco E."/>
            <person name="Bosak S.A."/>
            <person name="Bradley R.K."/>
            <person name="Brand A.D."/>
            <person name="Brent M.R."/>
            <person name="Brooks A.N."/>
            <person name="Brown R.H."/>
            <person name="Butlin R.K."/>
            <person name="Caggese C."/>
            <person name="Calvi B.R."/>
            <person name="Bernardo de Carvalho A."/>
            <person name="Caspi A."/>
            <person name="Castrezana S."/>
            <person name="Celniker S.E."/>
            <person name="Chang J.L."/>
            <person name="Chapple C."/>
            <person name="Chatterji S."/>
            <person name="Chinwalla A."/>
            <person name="Civetta A."/>
            <person name="Clifton S.W."/>
            <person name="Comeron J.M."/>
            <person name="Costello J.C."/>
            <person name="Coyne J.A."/>
            <person name="Daub J."/>
            <person name="David R.G."/>
            <person name="Delcher A.L."/>
            <person name="Delehaunty K."/>
            <person name="Do C.B."/>
            <person name="Ebling H."/>
            <person name="Edwards K."/>
            <person name="Eickbush T."/>
            <person name="Evans J.D."/>
            <person name="Filipski A."/>
            <person name="Findeiss S."/>
            <person name="Freyhult E."/>
            <person name="Fulton L."/>
            <person name="Fulton R."/>
            <person name="Garcia A.C."/>
            <person name="Gardiner A."/>
            <person name="Garfield D.A."/>
            <person name="Garvin B.E."/>
            <person name="Gibson G."/>
            <person name="Gilbert D."/>
            <person name="Gnerre S."/>
            <person name="Godfrey J."/>
            <person name="Good R."/>
            <person name="Gotea V."/>
            <person name="Gravely B."/>
            <person name="Greenberg A.J."/>
            <person name="Griffiths-Jones S."/>
            <person name="Gross S."/>
            <person name="Guigo R."/>
            <person name="Gustafson E.A."/>
            <person name="Haerty W."/>
            <person name="Hahn M.W."/>
            <person name="Halligan D.L."/>
            <person name="Halpern A.L."/>
            <person name="Halter G.M."/>
            <person name="Han M.V."/>
            <person name="Heger A."/>
            <person name="Hillier L."/>
            <person name="Hinrichs A.S."/>
            <person name="Holmes I."/>
            <person name="Hoskins R.A."/>
            <person name="Hubisz M.J."/>
            <person name="Hultmark D."/>
            <person name="Huntley M.A."/>
            <person name="Jaffe D.B."/>
            <person name="Jagadeeshan S."/>
            <person name="Jeck W.R."/>
            <person name="Johnson J."/>
            <person name="Jones C.D."/>
            <person name="Jordan W.C."/>
            <person name="Karpen G.H."/>
            <person name="Kataoka E."/>
            <person name="Keightley P.D."/>
            <person name="Kheradpour P."/>
            <person name="Kirkness E.F."/>
            <person name="Koerich L.B."/>
            <person name="Kristiansen K."/>
            <person name="Kudrna D."/>
            <person name="Kulathinal R.J."/>
            <person name="Kumar S."/>
            <person name="Kwok R."/>
            <person name="Lander E."/>
            <person name="Langley C.H."/>
            <person name="Lapoint R."/>
            <person name="Lazzaro B.P."/>
            <person name="Lee S.J."/>
            <person name="Levesque L."/>
            <person name="Li R."/>
            <person name="Lin C.F."/>
            <person name="Lin M.F."/>
            <person name="Lindblad-Toh K."/>
            <person name="Llopart A."/>
            <person name="Long M."/>
            <person name="Low L."/>
            <person name="Lozovsky E."/>
            <person name="Lu J."/>
            <person name="Luo M."/>
            <person name="Machado C.A."/>
            <person name="Makalowski W."/>
            <person name="Marzo M."/>
            <person name="Matsuda M."/>
            <person name="Matzkin L."/>
            <person name="McAllister B."/>
            <person name="McBride C.S."/>
            <person name="McKernan B."/>
            <person name="McKernan K."/>
            <person name="Mendez-Lago M."/>
            <person name="Minx P."/>
            <person name="Mollenhauer M.U."/>
            <person name="Montooth K."/>
            <person name="Mount S.M."/>
            <person name="Mu X."/>
            <person name="Myers E."/>
            <person name="Negre B."/>
            <person name="Newfeld S."/>
            <person name="Nielsen R."/>
            <person name="Noor M.A."/>
            <person name="O'Grady P."/>
            <person name="Pachter L."/>
            <person name="Papaceit M."/>
            <person name="Parisi M.J."/>
            <person name="Parisi M."/>
            <person name="Parts L."/>
            <person name="Pedersen J.S."/>
            <person name="Pesole G."/>
            <person name="Phillippy A.M."/>
            <person name="Ponting C.P."/>
            <person name="Pop M."/>
            <person name="Porcelli D."/>
            <person name="Powell J.R."/>
            <person name="Prohaska S."/>
            <person name="Pruitt K."/>
            <person name="Puig M."/>
            <person name="Quesneville H."/>
            <person name="Ram K.R."/>
            <person name="Rand D."/>
            <person name="Rasmussen M.D."/>
            <person name="Reed L.K."/>
            <person name="Reenan R."/>
            <person name="Reily A."/>
            <person name="Remington K.A."/>
            <person name="Rieger T.T."/>
            <person name="Ritchie M.G."/>
            <person name="Robin C."/>
            <person name="Rogers Y.H."/>
            <person name="Rohde C."/>
            <person name="Rozas J."/>
            <person name="Rubenfield M.J."/>
            <person name="Ruiz A."/>
            <person name="Russo S."/>
            <person name="Salzberg S.L."/>
            <person name="Sanchez-Gracia A."/>
            <person name="Saranga D.J."/>
            <person name="Sato H."/>
            <person name="Schaeffer S.W."/>
            <person name="Schatz M.C."/>
            <person name="Schlenke T."/>
            <person name="Schwartz R."/>
            <person name="Segarra C."/>
            <person name="Singh R.S."/>
            <person name="Sirot L."/>
            <person name="Sirota M."/>
            <person name="Sisneros N.B."/>
            <person name="Smith C.D."/>
            <person name="Smith T.F."/>
            <person name="Spieth J."/>
            <person name="Stage D.E."/>
            <person name="Stark A."/>
            <person name="Stephan W."/>
            <person name="Strausberg R.L."/>
            <person name="Strempel S."/>
            <person name="Sturgill D."/>
            <person name="Sutton G."/>
            <person name="Sutton G.G."/>
            <person name="Tao W."/>
            <person name="Teichmann S."/>
            <person name="Tobari Y.N."/>
            <person name="Tomimura Y."/>
            <person name="Tsolas J.M."/>
            <person name="Valente V.L."/>
            <person name="Venter E."/>
            <person name="Venter J.C."/>
            <person name="Vicario S."/>
            <person name="Vieira F.G."/>
            <person name="Vilella A.J."/>
            <person name="Villasante A."/>
            <person name="Walenz B."/>
            <person name="Wang J."/>
            <person name="Wasserman M."/>
            <person name="Watts T."/>
            <person name="Wilson D."/>
            <person name="Wilson R.K."/>
            <person name="Wing R.A."/>
            <person name="Wolfner M.F."/>
            <person name="Wong A."/>
            <person name="Wong G.K."/>
            <person name="Wu C.I."/>
            <person name="Wu G."/>
            <person name="Yamamoto D."/>
            <person name="Yang H.P."/>
            <person name="Yang S.P."/>
            <person name="Yorke J.A."/>
            <person name="Yoshida K."/>
            <person name="Zdobnov E."/>
            <person name="Zhang P."/>
            <person name="Zhang Y."/>
            <person name="Zimin A.V."/>
            <person name="Baldwin J."/>
            <person name="Abdouelleil A."/>
            <person name="Abdulkadir J."/>
            <person name="Abebe A."/>
            <person name="Abera B."/>
            <person name="Abreu J."/>
            <person name="Acer S.C."/>
            <person name="Aftuck L."/>
            <person name="Alexander A."/>
            <person name="An P."/>
            <person name="Anderson E."/>
            <person name="Anderson S."/>
            <person name="Arachi H."/>
            <person name="Azer M."/>
            <person name="Bachantsang P."/>
            <person name="Barry A."/>
            <person name="Bayul T."/>
            <person name="Berlin A."/>
            <person name="Bessette D."/>
            <person name="Bloom T."/>
            <person name="Blye J."/>
            <person name="Boguslavskiy L."/>
            <person name="Bonnet C."/>
            <person name="Boukhgalter B."/>
            <person name="Bourzgui I."/>
            <person name="Brown A."/>
            <person name="Cahill P."/>
            <person name="Channer S."/>
            <person name="Cheshatsang Y."/>
            <person name="Chuda L."/>
            <person name="Citroen M."/>
            <person name="Collymore A."/>
            <person name="Cooke P."/>
            <person name="Costello M."/>
            <person name="D'Aco K."/>
            <person name="Daza R."/>
            <person name="De Haan G."/>
            <person name="DeGray S."/>
            <person name="DeMaso C."/>
            <person name="Dhargay N."/>
            <person name="Dooley K."/>
            <person name="Dooley E."/>
            <person name="Doricent M."/>
            <person name="Dorje P."/>
            <person name="Dorjee K."/>
            <person name="Dupes A."/>
            <person name="Elong R."/>
            <person name="Falk J."/>
            <person name="Farina A."/>
            <person name="Faro S."/>
            <person name="Ferguson D."/>
            <person name="Fisher S."/>
            <person name="Foley C.D."/>
            <person name="Franke A."/>
            <person name="Friedrich D."/>
            <person name="Gadbois L."/>
            <person name="Gearin G."/>
            <person name="Gearin C.R."/>
            <person name="Giannoukos G."/>
            <person name="Goode T."/>
            <person name="Graham J."/>
            <person name="Grandbois E."/>
            <person name="Grewal S."/>
            <person name="Gyaltsen K."/>
            <person name="Hafez N."/>
            <person name="Hagos B."/>
            <person name="Hall J."/>
            <person name="Henson C."/>
            <person name="Hollinger A."/>
            <person name="Honan T."/>
            <person name="Huard M.D."/>
            <person name="Hughes L."/>
            <person name="Hurhula B."/>
            <person name="Husby M.E."/>
            <person name="Kamat A."/>
            <person name="Kanga B."/>
            <person name="Kashin S."/>
            <person name="Khazanovich D."/>
            <person name="Kisner P."/>
            <person name="Lance K."/>
            <person name="Lara M."/>
            <person name="Lee W."/>
            <person name="Lennon N."/>
            <person name="Letendre F."/>
            <person name="LeVine R."/>
            <person name="Lipovsky A."/>
            <person name="Liu X."/>
            <person name="Liu J."/>
            <person name="Liu S."/>
            <person name="Lokyitsang T."/>
            <person name="Lokyitsang Y."/>
            <person name="Lubonja R."/>
            <person name="Lui A."/>
            <person name="MacDonald P."/>
            <person name="Magnisalis V."/>
            <person name="Maru K."/>
            <person name="Matthews C."/>
            <person name="McCusker W."/>
            <person name="McDonough S."/>
            <person name="Mehta T."/>
            <person name="Meldrim J."/>
            <person name="Meneus L."/>
            <person name="Mihai O."/>
            <person name="Mihalev A."/>
            <person name="Mihova T."/>
            <person name="Mittelman R."/>
            <person name="Mlenga V."/>
            <person name="Montmayeur A."/>
            <person name="Mulrain L."/>
            <person name="Navidi A."/>
            <person name="Naylor J."/>
            <person name="Negash T."/>
            <person name="Nguyen T."/>
            <person name="Nguyen N."/>
            <person name="Nicol R."/>
            <person name="Norbu C."/>
            <person name="Norbu N."/>
            <person name="Novod N."/>
            <person name="O'Neill B."/>
            <person name="Osman S."/>
            <person name="Markiewicz E."/>
            <person name="Oyono O.L."/>
            <person name="Patti C."/>
            <person name="Phunkhang P."/>
            <person name="Pierre F."/>
            <person name="Priest M."/>
            <person name="Raghuraman S."/>
            <person name="Rege F."/>
            <person name="Reyes R."/>
            <person name="Rise C."/>
            <person name="Rogov P."/>
            <person name="Ross K."/>
            <person name="Ryan E."/>
            <person name="Settipalli S."/>
            <person name="Shea T."/>
            <person name="Sherpa N."/>
            <person name="Shi L."/>
            <person name="Shih D."/>
            <person name="Sparrow T."/>
            <person name="Spaulding J."/>
            <person name="Stalker J."/>
            <person name="Stange-Thomann N."/>
            <person name="Stavropoulos S."/>
            <person name="Stone C."/>
            <person name="Strader C."/>
            <person name="Tesfaye S."/>
            <person name="Thomson T."/>
            <person name="Thoulutsang Y."/>
            <person name="Thoulutsang D."/>
            <person name="Topham K."/>
            <person name="Topping I."/>
            <person name="Tsamla T."/>
            <person name="Vassiliev H."/>
            <person name="Vo A."/>
            <person name="Wangchuk T."/>
            <person name="Wangdi T."/>
            <person name="Weiand M."/>
            <person name="Wilkinson J."/>
            <person name="Wilson A."/>
            <person name="Yadav S."/>
            <person name="Young G."/>
            <person name="Yu Q."/>
            <person name="Zembek L."/>
            <person name="Zhong D."/>
            <person name="Zimmer A."/>
            <person name="Zwirko Z."/>
            <person name="Jaffe D.B."/>
            <person name="Alvarez P."/>
            <person name="Brockman W."/>
            <person name="Butler J."/>
            <person name="Chin C."/>
            <person name="Gnerre S."/>
            <person name="Grabherr M."/>
            <person name="Kleber M."/>
            <person name="Mauceli E."/>
            <person name="MacCallum I."/>
        </authorList>
    </citation>
    <scope>NUCLEOTIDE SEQUENCE [LARGE SCALE GENOMIC DNA]</scope>
    <source>
        <strain evidence="9">Tucson 14030-0811.24</strain>
    </source>
</reference>
<dbReference type="eggNOG" id="ENOG502QQAB">
    <property type="taxonomic scope" value="Eukaryota"/>
</dbReference>